<sequence length="57" mass="5815">MLTEETGGQSRRDTVASQMPRIGCDDCCVVAGGFEPAGGVTMDSGGVLLQLHSKSAS</sequence>
<organism evidence="1">
    <name type="scientific">human gut metagenome</name>
    <dbReference type="NCBI Taxonomy" id="408170"/>
    <lineage>
        <taxon>unclassified sequences</taxon>
        <taxon>metagenomes</taxon>
        <taxon>organismal metagenomes</taxon>
    </lineage>
</organism>
<comment type="caution">
    <text evidence="1">The sequence shown here is derived from an EMBL/GenBank/DDBJ whole genome shotgun (WGS) entry which is preliminary data.</text>
</comment>
<proteinExistence type="predicted"/>
<accession>W1XP24</accession>
<evidence type="ECO:0000313" key="1">
    <source>
        <dbReference type="EMBL" id="ETJ31215.1"/>
    </source>
</evidence>
<name>W1XP24_9ZZZZ</name>
<protein>
    <submittedName>
        <fullName evidence="1">Uncharacterized protein</fullName>
    </submittedName>
</protein>
<dbReference type="EMBL" id="AZMM01014280">
    <property type="protein sequence ID" value="ETJ31215.1"/>
    <property type="molecule type" value="Genomic_DNA"/>
</dbReference>
<gene>
    <name evidence="1" type="ORF">Q604_UNBC14280G0001</name>
</gene>
<reference evidence="1" key="1">
    <citation type="submission" date="2013-12" db="EMBL/GenBank/DDBJ databases">
        <title>A Varibaculum cambriense genome reconstructed from a premature infant gut community with otherwise low bacterial novelty that shifts toward anaerobic metabolism during the third week of life.</title>
        <authorList>
            <person name="Brown C.T."/>
            <person name="Sharon I."/>
            <person name="Thomas B.C."/>
            <person name="Castelle C.J."/>
            <person name="Morowitz M.J."/>
            <person name="Banfield J.F."/>
        </authorList>
    </citation>
    <scope>NUCLEOTIDE SEQUENCE</scope>
</reference>
<feature type="non-terminal residue" evidence="1">
    <location>
        <position position="57"/>
    </location>
</feature>
<dbReference type="AlphaFoldDB" id="W1XP24"/>